<evidence type="ECO:0000313" key="3">
    <source>
        <dbReference type="EMBL" id="WFL77630.1"/>
    </source>
</evidence>
<dbReference type="InterPro" id="IPR006015">
    <property type="entry name" value="Universal_stress_UspA"/>
</dbReference>
<protein>
    <submittedName>
        <fullName evidence="3">Universal stress protein</fullName>
    </submittedName>
</protein>
<accession>A0ABY8FU61</accession>
<dbReference type="PRINTS" id="PR01438">
    <property type="entry name" value="UNVRSLSTRESS"/>
</dbReference>
<feature type="domain" description="UspA" evidence="2">
    <location>
        <begin position="151"/>
        <end position="269"/>
    </location>
</feature>
<feature type="domain" description="UspA" evidence="2">
    <location>
        <begin position="2"/>
        <end position="138"/>
    </location>
</feature>
<evidence type="ECO:0000313" key="4">
    <source>
        <dbReference type="Proteomes" id="UP001215827"/>
    </source>
</evidence>
<dbReference type="SUPFAM" id="SSF52402">
    <property type="entry name" value="Adenine nucleotide alpha hydrolases-like"/>
    <property type="match status" value="2"/>
</dbReference>
<gene>
    <name evidence="3" type="ORF">P7228_00780</name>
</gene>
<comment type="similarity">
    <text evidence="1">Belongs to the universal stress protein A family.</text>
</comment>
<dbReference type="Gene3D" id="3.40.50.12370">
    <property type="match status" value="1"/>
</dbReference>
<dbReference type="EMBL" id="CP121106">
    <property type="protein sequence ID" value="WFL77630.1"/>
    <property type="molecule type" value="Genomic_DNA"/>
</dbReference>
<reference evidence="3 4" key="1">
    <citation type="submission" date="2023-03" db="EMBL/GenBank/DDBJ databases">
        <title>Altererythrobacter sp. CAU 1644 isolated from sand.</title>
        <authorList>
            <person name="Kim W."/>
        </authorList>
    </citation>
    <scope>NUCLEOTIDE SEQUENCE [LARGE SCALE GENOMIC DNA]</scope>
    <source>
        <strain evidence="3 4">CAU 1644</strain>
    </source>
</reference>
<dbReference type="CDD" id="cd00293">
    <property type="entry name" value="USP-like"/>
    <property type="match status" value="1"/>
</dbReference>
<keyword evidence="4" id="KW-1185">Reference proteome</keyword>
<sequence>MKSILLHIGDDNGLEARVQAALDLARAFDGHVLCQQSVSYETFAPGDMYGTALTAVIPVMKEAAEELRAKLEADLANEDVSWEWDVRYGNAAHLLLEASAISDVIVVGAHGANESQERASRLVGELTTHARTPVLVVPQKARRLDVAGPAMVAWNGSTEACIALRAAVPLLKRANSVYLVTVSEERERERYDVPPVSGAEYLSRHGIEAEMIDIPRGAETIAETLFEAAETRKCAYMVMGAYGHSRLAEMLLGGVTRRVLTDPKLPILLAH</sequence>
<dbReference type="RefSeq" id="WP_278016323.1">
    <property type="nucleotide sequence ID" value="NZ_CP121106.1"/>
</dbReference>
<evidence type="ECO:0000256" key="1">
    <source>
        <dbReference type="ARBA" id="ARBA00008791"/>
    </source>
</evidence>
<dbReference type="PANTHER" id="PTHR46268">
    <property type="entry name" value="STRESS RESPONSE PROTEIN NHAX"/>
    <property type="match status" value="1"/>
</dbReference>
<name>A0ABY8FU61_9SPHN</name>
<dbReference type="Pfam" id="PF00582">
    <property type="entry name" value="Usp"/>
    <property type="match status" value="2"/>
</dbReference>
<organism evidence="3 4">
    <name type="scientific">Altererythrobacter arenosus</name>
    <dbReference type="NCBI Taxonomy" id="3032592"/>
    <lineage>
        <taxon>Bacteria</taxon>
        <taxon>Pseudomonadati</taxon>
        <taxon>Pseudomonadota</taxon>
        <taxon>Alphaproteobacteria</taxon>
        <taxon>Sphingomonadales</taxon>
        <taxon>Erythrobacteraceae</taxon>
        <taxon>Altererythrobacter</taxon>
    </lineage>
</organism>
<proteinExistence type="inferred from homology"/>
<dbReference type="Proteomes" id="UP001215827">
    <property type="component" value="Chromosome"/>
</dbReference>
<evidence type="ECO:0000259" key="2">
    <source>
        <dbReference type="Pfam" id="PF00582"/>
    </source>
</evidence>
<dbReference type="InterPro" id="IPR006016">
    <property type="entry name" value="UspA"/>
</dbReference>
<dbReference type="PANTHER" id="PTHR46268:SF15">
    <property type="entry name" value="UNIVERSAL STRESS PROTEIN HP_0031"/>
    <property type="match status" value="1"/>
</dbReference>